<reference evidence="1" key="1">
    <citation type="submission" date="2022-11" db="EMBL/GenBank/DDBJ databases">
        <title>Genome Sequence of Boeremia exigua.</title>
        <authorList>
            <person name="Buettner E."/>
        </authorList>
    </citation>
    <scope>NUCLEOTIDE SEQUENCE</scope>
    <source>
        <strain evidence="1">CU02</strain>
    </source>
</reference>
<evidence type="ECO:0000313" key="2">
    <source>
        <dbReference type="Proteomes" id="UP001153331"/>
    </source>
</evidence>
<comment type="caution">
    <text evidence="1">The sequence shown here is derived from an EMBL/GenBank/DDBJ whole genome shotgun (WGS) entry which is preliminary data.</text>
</comment>
<evidence type="ECO:0000313" key="1">
    <source>
        <dbReference type="EMBL" id="KAJ8114948.1"/>
    </source>
</evidence>
<protein>
    <submittedName>
        <fullName evidence="1">Uncharacterized protein</fullName>
    </submittedName>
</protein>
<keyword evidence="2" id="KW-1185">Reference proteome</keyword>
<sequence length="189" mass="20992">MRRFAKTARPSGSFCTRLINPSPITGAIETRAKRKRPRNSVFAFHKLIHFHSTASLPFTAPLTYSTASVRDLPPKNTMNPLWFCKYVVPRENSTRACFVLFLLVLAIIWGIGVVSIIHTDDVLFSETVVQHTPMQALCSSAILLFNETQAQHTSMQAPYGSEISLPTALQTMAGMAHSANWFLAVAYHA</sequence>
<organism evidence="1 2">
    <name type="scientific">Boeremia exigua</name>
    <dbReference type="NCBI Taxonomy" id="749465"/>
    <lineage>
        <taxon>Eukaryota</taxon>
        <taxon>Fungi</taxon>
        <taxon>Dikarya</taxon>
        <taxon>Ascomycota</taxon>
        <taxon>Pezizomycotina</taxon>
        <taxon>Dothideomycetes</taxon>
        <taxon>Pleosporomycetidae</taxon>
        <taxon>Pleosporales</taxon>
        <taxon>Pleosporineae</taxon>
        <taxon>Didymellaceae</taxon>
        <taxon>Boeremia</taxon>
    </lineage>
</organism>
<proteinExistence type="predicted"/>
<name>A0ACC2IIC5_9PLEO</name>
<dbReference type="Proteomes" id="UP001153331">
    <property type="component" value="Unassembled WGS sequence"/>
</dbReference>
<dbReference type="EMBL" id="JAPHNI010000166">
    <property type="protein sequence ID" value="KAJ8114948.1"/>
    <property type="molecule type" value="Genomic_DNA"/>
</dbReference>
<gene>
    <name evidence="1" type="ORF">OPT61_g3295</name>
</gene>
<accession>A0ACC2IIC5</accession>